<keyword evidence="4 5" id="KW-0539">Nucleus</keyword>
<evidence type="ECO:0000313" key="10">
    <source>
        <dbReference type="Proteomes" id="UP001159427"/>
    </source>
</evidence>
<dbReference type="InterPro" id="IPR017970">
    <property type="entry name" value="Homeobox_CS"/>
</dbReference>
<dbReference type="PROSITE" id="PS50071">
    <property type="entry name" value="HOMEOBOX_2"/>
    <property type="match status" value="1"/>
</dbReference>
<dbReference type="Pfam" id="PF00046">
    <property type="entry name" value="Homeodomain"/>
    <property type="match status" value="1"/>
</dbReference>
<evidence type="ECO:0000256" key="4">
    <source>
        <dbReference type="ARBA" id="ARBA00023242"/>
    </source>
</evidence>
<dbReference type="PRINTS" id="PR00024">
    <property type="entry name" value="HOMEOBOX"/>
</dbReference>
<protein>
    <recommendedName>
        <fullName evidence="8">Homeobox domain-containing protein</fullName>
    </recommendedName>
</protein>
<dbReference type="CDD" id="cd00086">
    <property type="entry name" value="homeodomain"/>
    <property type="match status" value="1"/>
</dbReference>
<dbReference type="PANTHER" id="PTHR24340">
    <property type="entry name" value="HOMEOBOX PROTEIN NKX"/>
    <property type="match status" value="1"/>
</dbReference>
<dbReference type="PANTHER" id="PTHR24340:SF82">
    <property type="entry name" value="HOMEOBOX PROTEIN VND"/>
    <property type="match status" value="1"/>
</dbReference>
<dbReference type="SUPFAM" id="SSF46689">
    <property type="entry name" value="Homeodomain-like"/>
    <property type="match status" value="1"/>
</dbReference>
<evidence type="ECO:0000313" key="9">
    <source>
        <dbReference type="EMBL" id="CAH3024453.1"/>
    </source>
</evidence>
<gene>
    <name evidence="9" type="ORF">PEVE_00022926</name>
</gene>
<evidence type="ECO:0000256" key="7">
    <source>
        <dbReference type="SAM" id="MobiDB-lite"/>
    </source>
</evidence>
<evidence type="ECO:0000256" key="6">
    <source>
        <dbReference type="RuleBase" id="RU000682"/>
    </source>
</evidence>
<feature type="compositionally biased region" description="Polar residues" evidence="7">
    <location>
        <begin position="1"/>
        <end position="12"/>
    </location>
</feature>
<keyword evidence="10" id="KW-1185">Reference proteome</keyword>
<feature type="domain" description="Homeobox" evidence="8">
    <location>
        <begin position="96"/>
        <end position="156"/>
    </location>
</feature>
<organism evidence="9 10">
    <name type="scientific">Porites evermanni</name>
    <dbReference type="NCBI Taxonomy" id="104178"/>
    <lineage>
        <taxon>Eukaryota</taxon>
        <taxon>Metazoa</taxon>
        <taxon>Cnidaria</taxon>
        <taxon>Anthozoa</taxon>
        <taxon>Hexacorallia</taxon>
        <taxon>Scleractinia</taxon>
        <taxon>Fungiina</taxon>
        <taxon>Poritidae</taxon>
        <taxon>Porites</taxon>
    </lineage>
</organism>
<feature type="region of interest" description="Disordered" evidence="7">
    <location>
        <begin position="1"/>
        <end position="25"/>
    </location>
</feature>
<feature type="compositionally biased region" description="Polar residues" evidence="7">
    <location>
        <begin position="49"/>
        <end position="75"/>
    </location>
</feature>
<evidence type="ECO:0000256" key="2">
    <source>
        <dbReference type="ARBA" id="ARBA00023125"/>
    </source>
</evidence>
<name>A0ABN8M9M7_9CNID</name>
<accession>A0ABN8M9M7</accession>
<comment type="caution">
    <text evidence="9">The sequence shown here is derived from an EMBL/GenBank/DDBJ whole genome shotgun (WGS) entry which is preliminary data.</text>
</comment>
<dbReference type="PROSITE" id="PS00027">
    <property type="entry name" value="HOMEOBOX_1"/>
    <property type="match status" value="1"/>
</dbReference>
<dbReference type="Gene3D" id="1.10.10.60">
    <property type="entry name" value="Homeodomain-like"/>
    <property type="match status" value="1"/>
</dbReference>
<dbReference type="InterPro" id="IPR020479">
    <property type="entry name" value="HD_metazoa"/>
</dbReference>
<reference evidence="9 10" key="1">
    <citation type="submission" date="2022-05" db="EMBL/GenBank/DDBJ databases">
        <authorList>
            <consortium name="Genoscope - CEA"/>
            <person name="William W."/>
        </authorList>
    </citation>
    <scope>NUCLEOTIDE SEQUENCE [LARGE SCALE GENOMIC DNA]</scope>
</reference>
<dbReference type="InterPro" id="IPR001356">
    <property type="entry name" value="HD"/>
</dbReference>
<dbReference type="EMBL" id="CALNXI010000304">
    <property type="protein sequence ID" value="CAH3024453.1"/>
    <property type="molecule type" value="Genomic_DNA"/>
</dbReference>
<dbReference type="InterPro" id="IPR009057">
    <property type="entry name" value="Homeodomain-like_sf"/>
</dbReference>
<proteinExistence type="predicted"/>
<evidence type="ECO:0000256" key="5">
    <source>
        <dbReference type="PROSITE-ProRule" id="PRU00108"/>
    </source>
</evidence>
<comment type="subcellular location">
    <subcellularLocation>
        <location evidence="1 5 6">Nucleus</location>
    </subcellularLocation>
</comment>
<feature type="region of interest" description="Disordered" evidence="7">
    <location>
        <begin position="48"/>
        <end position="96"/>
    </location>
</feature>
<dbReference type="InterPro" id="IPR050394">
    <property type="entry name" value="Homeobox_NK-like"/>
</dbReference>
<keyword evidence="2 5" id="KW-0238">DNA-binding</keyword>
<feature type="DNA-binding region" description="Homeobox" evidence="5">
    <location>
        <begin position="98"/>
        <end position="157"/>
    </location>
</feature>
<evidence type="ECO:0000259" key="8">
    <source>
        <dbReference type="PROSITE" id="PS50071"/>
    </source>
</evidence>
<sequence length="250" mass="29061">MAQINPKQNISFSIDGILNSGNEDDRFQRNRETCSTFETISFKKAVTTEDGSNIRGDNSPNNNNSLISMEKNTGSKSEERVRHEANTKDVDKTKTPGKKKRRILFTKAQVYQLESRFRVQKYLSAVERDQLARMINLTPSQVKIWFQNHRYKSRQQIKQDGQFEEDIKTPCGGHYHPAEVPCLQPCPYYEPRDNISTFPSAFMPWTPVCPPPPVSTLTSVTAQQNQNYLRYPSCQYERQRHVYFHPPLFY</sequence>
<feature type="compositionally biased region" description="Basic and acidic residues" evidence="7">
    <location>
        <begin position="76"/>
        <end position="94"/>
    </location>
</feature>
<evidence type="ECO:0000256" key="3">
    <source>
        <dbReference type="ARBA" id="ARBA00023155"/>
    </source>
</evidence>
<dbReference type="SMART" id="SM00389">
    <property type="entry name" value="HOX"/>
    <property type="match status" value="1"/>
</dbReference>
<dbReference type="Proteomes" id="UP001159427">
    <property type="component" value="Unassembled WGS sequence"/>
</dbReference>
<keyword evidence="3 5" id="KW-0371">Homeobox</keyword>
<evidence type="ECO:0000256" key="1">
    <source>
        <dbReference type="ARBA" id="ARBA00004123"/>
    </source>
</evidence>